<dbReference type="Pfam" id="PF01432">
    <property type="entry name" value="Peptidase_M3"/>
    <property type="match status" value="1"/>
</dbReference>
<keyword evidence="2 6" id="KW-0479">Metal-binding</keyword>
<dbReference type="GO" id="GO:0004222">
    <property type="term" value="F:metalloendopeptidase activity"/>
    <property type="evidence" value="ECO:0007669"/>
    <property type="project" value="InterPro"/>
</dbReference>
<comment type="similarity">
    <text evidence="6">Belongs to the peptidase M3 family.</text>
</comment>
<dbReference type="Pfam" id="PF08439">
    <property type="entry name" value="Peptidase_M3_N"/>
    <property type="match status" value="1"/>
</dbReference>
<evidence type="ECO:0000259" key="8">
    <source>
        <dbReference type="Pfam" id="PF08439"/>
    </source>
</evidence>
<dbReference type="RefSeq" id="WP_101636857.1">
    <property type="nucleotide sequence ID" value="NZ_PKHU01000002.1"/>
</dbReference>
<feature type="domain" description="Peptidase M3A/M3B catalytic" evidence="7">
    <location>
        <begin position="181"/>
        <end position="553"/>
    </location>
</feature>
<keyword evidence="1 6" id="KW-0645">Protease</keyword>
<dbReference type="PANTHER" id="PTHR11804">
    <property type="entry name" value="PROTEASE M3 THIMET OLIGOPEPTIDASE-RELATED"/>
    <property type="match status" value="1"/>
</dbReference>
<organism evidence="9 10">
    <name type="scientific">Campylobacter ureolyticus</name>
    <dbReference type="NCBI Taxonomy" id="827"/>
    <lineage>
        <taxon>Bacteria</taxon>
        <taxon>Pseudomonadati</taxon>
        <taxon>Campylobacterota</taxon>
        <taxon>Epsilonproteobacteria</taxon>
        <taxon>Campylobacterales</taxon>
        <taxon>Campylobacteraceae</taxon>
        <taxon>Campylobacter</taxon>
    </lineage>
</organism>
<dbReference type="InterPro" id="IPR001567">
    <property type="entry name" value="Pept_M3A_M3B_dom"/>
</dbReference>
<comment type="caution">
    <text evidence="9">The sequence shown here is derived from an EMBL/GenBank/DDBJ whole genome shotgun (WGS) entry which is preliminary data.</text>
</comment>
<dbReference type="EMBL" id="PKHU01000002">
    <property type="protein sequence ID" value="PKZ29833.1"/>
    <property type="molecule type" value="Genomic_DNA"/>
</dbReference>
<dbReference type="InterPro" id="IPR013647">
    <property type="entry name" value="OligopepF_N_dom"/>
</dbReference>
<evidence type="ECO:0000256" key="3">
    <source>
        <dbReference type="ARBA" id="ARBA00022801"/>
    </source>
</evidence>
<keyword evidence="3 6" id="KW-0378">Hydrolase</keyword>
<dbReference type="Proteomes" id="UP000234639">
    <property type="component" value="Unassembled WGS sequence"/>
</dbReference>
<evidence type="ECO:0000259" key="7">
    <source>
        <dbReference type="Pfam" id="PF01432"/>
    </source>
</evidence>
<sequence length="568" mass="66888">MNWNLKEFFSSEDEFNDFIKKIKNEAIIFNKTYKDNLEKLDNSEFINALQTLEKINENISKALTYRYLAFTKDTTKGKELASSELICNEISQNLLFFEIEFNNLEQTKKDKFINASPKYKYHLELLSKEKAHQLSLLEEKVLLKTSPVGSSAFARLFDETMANLDFDFEDKKIKIEALLSYLSDEDRNKRKNAALSLSKTLDANSHLLTYIYNMIKTDLNIQKELRNYKFSESSMHLYNQIEKESVDNLIKAVEKRFDLSIDYYAKKREILGFEELYDYDRYAPIRSDEEITFEESKKIVLKAFNEFSPKFGEIAKKAFDENWIDVYPDENKTSGAFSHSAVSRVHPFVMLNFTNKKRDLFTLAHELGHAIHQYLAYKVGYFNSSTPLTTAETASVFCEMLVFDYIYQKSNDKISLLASKLEDIFATLYRQINFTTFERRVHNFEGELSKDELDKIWLEESAKMFGKSLKLNEYYKSWWSYIPHFIHTPFYCYSYSYAQLLVLALFGLYKSKKCENFVEIYTEFLTLGGSKSPKEMVEMFNLDINSQEFWQIGLNEVEKLVKKFKELK</sequence>
<accession>A0A2I1NBR4</accession>
<dbReference type="Gene3D" id="1.10.1370.20">
    <property type="entry name" value="Oligoendopeptidase f, C-terminal domain"/>
    <property type="match status" value="1"/>
</dbReference>
<dbReference type="SUPFAM" id="SSF55486">
    <property type="entry name" value="Metalloproteases ('zincins'), catalytic domain"/>
    <property type="match status" value="1"/>
</dbReference>
<dbReference type="GO" id="GO:0006518">
    <property type="term" value="P:peptide metabolic process"/>
    <property type="evidence" value="ECO:0007669"/>
    <property type="project" value="TreeGrafter"/>
</dbReference>
<dbReference type="AlphaFoldDB" id="A0A2I1NBR4"/>
<evidence type="ECO:0000256" key="1">
    <source>
        <dbReference type="ARBA" id="ARBA00022670"/>
    </source>
</evidence>
<reference evidence="9 10" key="1">
    <citation type="submission" date="2017-12" db="EMBL/GenBank/DDBJ databases">
        <title>Phylogenetic diversity of female urinary microbiome.</title>
        <authorList>
            <person name="Thomas-White K."/>
            <person name="Wolfe A.J."/>
        </authorList>
    </citation>
    <scope>NUCLEOTIDE SEQUENCE [LARGE SCALE GENOMIC DNA]</scope>
    <source>
        <strain evidence="9 10">UMB0112</strain>
    </source>
</reference>
<evidence type="ECO:0000313" key="10">
    <source>
        <dbReference type="Proteomes" id="UP000234639"/>
    </source>
</evidence>
<dbReference type="PANTHER" id="PTHR11804:SF5">
    <property type="entry name" value="OLIGOENDOPEPTIDASE F"/>
    <property type="match status" value="1"/>
</dbReference>
<dbReference type="InterPro" id="IPR042088">
    <property type="entry name" value="OligoPept_F_C"/>
</dbReference>
<evidence type="ECO:0000313" key="9">
    <source>
        <dbReference type="EMBL" id="PKZ29833.1"/>
    </source>
</evidence>
<comment type="cofactor">
    <cofactor evidence="6">
        <name>Zn(2+)</name>
        <dbReference type="ChEBI" id="CHEBI:29105"/>
    </cofactor>
    <text evidence="6">Binds 1 zinc ion.</text>
</comment>
<evidence type="ECO:0000256" key="2">
    <source>
        <dbReference type="ARBA" id="ARBA00022723"/>
    </source>
</evidence>
<keyword evidence="5 6" id="KW-0482">Metalloprotease</keyword>
<feature type="domain" description="Oligopeptidase F N-terminal" evidence="8">
    <location>
        <begin position="100"/>
        <end position="166"/>
    </location>
</feature>
<dbReference type="InterPro" id="IPR045090">
    <property type="entry name" value="Pept_M3A_M3B"/>
</dbReference>
<proteinExistence type="inferred from homology"/>
<protein>
    <submittedName>
        <fullName evidence="9">Oligoendopeptidase F</fullName>
    </submittedName>
</protein>
<keyword evidence="4 6" id="KW-0862">Zinc</keyword>
<dbReference type="CDD" id="cd09610">
    <property type="entry name" value="M3B_PepF"/>
    <property type="match status" value="1"/>
</dbReference>
<dbReference type="Gene3D" id="1.20.140.70">
    <property type="entry name" value="Oligopeptidase f, N-terminal domain"/>
    <property type="match status" value="1"/>
</dbReference>
<dbReference type="GO" id="GO:0006508">
    <property type="term" value="P:proteolysis"/>
    <property type="evidence" value="ECO:0007669"/>
    <property type="project" value="UniProtKB-KW"/>
</dbReference>
<evidence type="ECO:0000256" key="4">
    <source>
        <dbReference type="ARBA" id="ARBA00022833"/>
    </source>
</evidence>
<dbReference type="GO" id="GO:0046872">
    <property type="term" value="F:metal ion binding"/>
    <property type="evidence" value="ECO:0007669"/>
    <property type="project" value="UniProtKB-UniRule"/>
</dbReference>
<evidence type="ECO:0000256" key="6">
    <source>
        <dbReference type="RuleBase" id="RU003435"/>
    </source>
</evidence>
<name>A0A2I1NBR4_9BACT</name>
<gene>
    <name evidence="9" type="ORF">CYJ41_02785</name>
</gene>
<evidence type="ECO:0000256" key="5">
    <source>
        <dbReference type="ARBA" id="ARBA00023049"/>
    </source>
</evidence>